<feature type="transmembrane region" description="Helical" evidence="8">
    <location>
        <begin position="290"/>
        <end position="311"/>
    </location>
</feature>
<keyword evidence="4 8" id="KW-1133">Transmembrane helix</keyword>
<feature type="transmembrane region" description="Helical" evidence="8">
    <location>
        <begin position="464"/>
        <end position="485"/>
    </location>
</feature>
<dbReference type="InterPro" id="IPR003918">
    <property type="entry name" value="NADH_UbQ_OxRdtase"/>
</dbReference>
<feature type="transmembrane region" description="Helical" evidence="8">
    <location>
        <begin position="417"/>
        <end position="443"/>
    </location>
</feature>
<keyword evidence="3 7" id="KW-0812">Transmembrane</keyword>
<proteinExistence type="predicted"/>
<feature type="transmembrane region" description="Helical" evidence="8">
    <location>
        <begin position="198"/>
        <end position="218"/>
    </location>
</feature>
<dbReference type="Proteomes" id="UP000028880">
    <property type="component" value="Unassembled WGS sequence"/>
</dbReference>
<feature type="transmembrane region" description="Helical" evidence="8">
    <location>
        <begin position="99"/>
        <end position="117"/>
    </location>
</feature>
<feature type="domain" description="NADH:quinone oxidoreductase/Mrp antiporter transmembrane" evidence="9">
    <location>
        <begin position="120"/>
        <end position="403"/>
    </location>
</feature>
<dbReference type="PRINTS" id="PR01437">
    <property type="entry name" value="NUOXDRDTASE4"/>
</dbReference>
<feature type="transmembrane region" description="Helical" evidence="8">
    <location>
        <begin position="259"/>
        <end position="278"/>
    </location>
</feature>
<dbReference type="InterPro" id="IPR001750">
    <property type="entry name" value="ND/Mrp_TM"/>
</dbReference>
<feature type="transmembrane region" description="Helical" evidence="8">
    <location>
        <begin position="230"/>
        <end position="247"/>
    </location>
</feature>
<dbReference type="Pfam" id="PF00361">
    <property type="entry name" value="Proton_antipo_M"/>
    <property type="match status" value="1"/>
</dbReference>
<dbReference type="GO" id="GO:0008137">
    <property type="term" value="F:NADH dehydrogenase (ubiquinone) activity"/>
    <property type="evidence" value="ECO:0007669"/>
    <property type="project" value="InterPro"/>
</dbReference>
<evidence type="ECO:0000256" key="6">
    <source>
        <dbReference type="ARBA" id="ARBA00023136"/>
    </source>
</evidence>
<dbReference type="AlphaFoldDB" id="A0A024K235"/>
<evidence type="ECO:0000259" key="9">
    <source>
        <dbReference type="Pfam" id="PF00361"/>
    </source>
</evidence>
<feature type="transmembrane region" description="Helical" evidence="8">
    <location>
        <begin position="373"/>
        <end position="397"/>
    </location>
</feature>
<evidence type="ECO:0000256" key="3">
    <source>
        <dbReference type="ARBA" id="ARBA00022692"/>
    </source>
</evidence>
<feature type="transmembrane region" description="Helical" evidence="8">
    <location>
        <begin position="155"/>
        <end position="178"/>
    </location>
</feature>
<keyword evidence="2" id="KW-1003">Cell membrane</keyword>
<evidence type="ECO:0000313" key="10">
    <source>
        <dbReference type="EMBL" id="CDO89986.1"/>
    </source>
</evidence>
<dbReference type="eggNOG" id="COG0651">
    <property type="taxonomic scope" value="Bacteria"/>
</dbReference>
<feature type="transmembrane region" description="Helical" evidence="8">
    <location>
        <begin position="21"/>
        <end position="43"/>
    </location>
</feature>
<name>A0A024K235_9MYCO</name>
<dbReference type="GO" id="GO:0016491">
    <property type="term" value="F:oxidoreductase activity"/>
    <property type="evidence" value="ECO:0007669"/>
    <property type="project" value="UniProtKB-KW"/>
</dbReference>
<protein>
    <submittedName>
        <fullName evidence="10">Oxidoreductase</fullName>
    </submittedName>
</protein>
<dbReference type="STRING" id="47839.BN973_04377"/>
<evidence type="ECO:0000256" key="8">
    <source>
        <dbReference type="SAM" id="Phobius"/>
    </source>
</evidence>
<evidence type="ECO:0000256" key="7">
    <source>
        <dbReference type="RuleBase" id="RU000320"/>
    </source>
</evidence>
<dbReference type="GO" id="GO:0042773">
    <property type="term" value="P:ATP synthesis coupled electron transport"/>
    <property type="evidence" value="ECO:0007669"/>
    <property type="project" value="InterPro"/>
</dbReference>
<accession>A0A024K235</accession>
<dbReference type="PANTHER" id="PTHR42682:SF3">
    <property type="entry name" value="FORMATE HYDROGENLYASE SUBUNIT 3-RELATED"/>
    <property type="match status" value="1"/>
</dbReference>
<dbReference type="EMBL" id="HG964446">
    <property type="protein sequence ID" value="CDO89986.1"/>
    <property type="molecule type" value="Genomic_DNA"/>
</dbReference>
<feature type="transmembrane region" description="Helical" evidence="8">
    <location>
        <begin position="317"/>
        <end position="337"/>
    </location>
</feature>
<reference evidence="10" key="1">
    <citation type="journal article" date="2014" name="Genome Announc.">
        <title>Draft Genome Sequence of Mycobacterium triplex DSM 44626.</title>
        <authorList>
            <person name="Sassi M."/>
            <person name="Croce O."/>
            <person name="Robert C."/>
            <person name="Raoult D."/>
            <person name="Drancourt M."/>
        </authorList>
    </citation>
    <scope>NUCLEOTIDE SEQUENCE [LARGE SCALE GENOMIC DNA]</scope>
    <source>
        <strain evidence="10">DSM 44626</strain>
    </source>
</reference>
<sequence>MTTTTSTVVATSTPNVLPRLGFGRVIGGMATSAAGIVGVWLGLRGMFGSVRPVDIDWLLPLSGVRIELDPLGGFFVALTGAVAVPVGCYAIGYARREQLSWVTMAVLPVFVAAMELVPAAGSVTTFLLAWELMAVTSLTLVLSEDTRPQVRSAGLSYAVMTQLGFVAILVGLMVLSAAGGSDRLADLTGVSGGARTAVFVLTFVGFGSKAGLVPLHAWLPRAHPEAPSPVSALMSAAMVNLGIYGIVRFDLQLLGPGPRWWGLALMAVGAISALYGVLQASVATDIKRLLAYSTTENMGLVTLALGAATLFVDTGAYGPATIAAVAAVVHLMAHGAFKSLGFLAAGSVVAATHLRDLDLLGGLARRMPITTGCFGVAALGACGLPLGAGFVGEWLLVQSLVHAAPGRDPMVALTTPLAVGAVALATGLSVAAMVKAFGIGFFARPRSSQAAGAGEAPASMRAGMAVAAGACLILAVAPGLVAPLVRRTIATLPFGHAVEFTDFGAVVRLPGVPGSIAPGVIAAGVVGAALVASGLALLRSRRRPPPVVLPLWACGAADLTERMQYTATSFAEPLQRVFGEVLRPDTYIEVTPTAEAQFMADRIAYRTAITDAIEQRLYTPVVGAIGAMAGWMRRAHTGSVHLYLAYGALGVLIVLVAAK</sequence>
<dbReference type="GO" id="GO:0005886">
    <property type="term" value="C:plasma membrane"/>
    <property type="evidence" value="ECO:0007669"/>
    <property type="project" value="UniProtKB-SubCell"/>
</dbReference>
<feature type="transmembrane region" description="Helical" evidence="8">
    <location>
        <begin position="123"/>
        <end position="143"/>
    </location>
</feature>
<evidence type="ECO:0000256" key="2">
    <source>
        <dbReference type="ARBA" id="ARBA00022475"/>
    </source>
</evidence>
<dbReference type="HOGENOM" id="CLU_007100_8_1_11"/>
<evidence type="ECO:0000256" key="1">
    <source>
        <dbReference type="ARBA" id="ARBA00004651"/>
    </source>
</evidence>
<feature type="transmembrane region" description="Helical" evidence="8">
    <location>
        <begin position="640"/>
        <end position="658"/>
    </location>
</feature>
<organism evidence="10">
    <name type="scientific">Mycobacterium triplex</name>
    <dbReference type="NCBI Taxonomy" id="47839"/>
    <lineage>
        <taxon>Bacteria</taxon>
        <taxon>Bacillati</taxon>
        <taxon>Actinomycetota</taxon>
        <taxon>Actinomycetes</taxon>
        <taxon>Mycobacteriales</taxon>
        <taxon>Mycobacteriaceae</taxon>
        <taxon>Mycobacterium</taxon>
        <taxon>Mycobacterium simiae complex</taxon>
    </lineage>
</organism>
<feature type="transmembrane region" description="Helical" evidence="8">
    <location>
        <begin position="71"/>
        <end position="92"/>
    </location>
</feature>
<comment type="subcellular location">
    <subcellularLocation>
        <location evidence="1">Cell membrane</location>
        <topology evidence="1">Multi-pass membrane protein</topology>
    </subcellularLocation>
    <subcellularLocation>
        <location evidence="7">Membrane</location>
        <topology evidence="7">Multi-pass membrane protein</topology>
    </subcellularLocation>
</comment>
<gene>
    <name evidence="10" type="ORF">BN973_04377</name>
</gene>
<keyword evidence="6 8" id="KW-0472">Membrane</keyword>
<keyword evidence="5" id="KW-0560">Oxidoreductase</keyword>
<feature type="transmembrane region" description="Helical" evidence="8">
    <location>
        <begin position="516"/>
        <end position="538"/>
    </location>
</feature>
<dbReference type="InterPro" id="IPR052175">
    <property type="entry name" value="ComplexI-like_HydComp"/>
</dbReference>
<dbReference type="PANTHER" id="PTHR42682">
    <property type="entry name" value="HYDROGENASE-4 COMPONENT F"/>
    <property type="match status" value="1"/>
</dbReference>
<reference evidence="10" key="2">
    <citation type="submission" date="2014-04" db="EMBL/GenBank/DDBJ databases">
        <authorList>
            <person name="Xu Y.W."/>
            <person name="Yang Q."/>
        </authorList>
    </citation>
    <scope>NUCLEOTIDE SEQUENCE</scope>
    <source>
        <strain evidence="10">DSM 44626</strain>
    </source>
</reference>
<evidence type="ECO:0000256" key="4">
    <source>
        <dbReference type="ARBA" id="ARBA00022989"/>
    </source>
</evidence>
<evidence type="ECO:0000256" key="5">
    <source>
        <dbReference type="ARBA" id="ARBA00023002"/>
    </source>
</evidence>